<dbReference type="GO" id="GO:0008301">
    <property type="term" value="F:DNA binding, bending"/>
    <property type="evidence" value="ECO:0007669"/>
    <property type="project" value="InterPro"/>
</dbReference>
<dbReference type="GO" id="GO:0045895">
    <property type="term" value="P:positive regulation of mating-type specific transcription, DNA-templated"/>
    <property type="evidence" value="ECO:0007669"/>
    <property type="project" value="InterPro"/>
</dbReference>
<gene>
    <name evidence="9" type="primary">MAT1-1-1</name>
</gene>
<protein>
    <recommendedName>
        <fullName evidence="1">Mating-type protein MAT-1</fullName>
    </recommendedName>
</protein>
<evidence type="ECO:0000256" key="7">
    <source>
        <dbReference type="RuleBase" id="RU003516"/>
    </source>
</evidence>
<dbReference type="Pfam" id="PF04769">
    <property type="entry name" value="MATalpha_HMGbox"/>
    <property type="match status" value="1"/>
</dbReference>
<proteinExistence type="inferred from homology"/>
<organism evidence="9">
    <name type="scientific">Pseudopyrenochaeta lycopersici</name>
    <dbReference type="NCBI Taxonomy" id="285811"/>
    <lineage>
        <taxon>Eukaryota</taxon>
        <taxon>Fungi</taxon>
        <taxon>Dikarya</taxon>
        <taxon>Ascomycota</taxon>
        <taxon>Pezizomycotina</taxon>
        <taxon>Dothideomycetes</taxon>
        <taxon>Pleosporomycetidae</taxon>
        <taxon>Pleosporales</taxon>
        <taxon>Pleosporineae</taxon>
        <taxon>Pseudopyrenochaetaceae</taxon>
        <taxon>Pseudopyrenochaeta</taxon>
    </lineage>
</organism>
<sequence>MEIPRDPTAAEIAQFLITRSGGQMVQIVQAIREPAAQAALTASLLFAPPPIAGRSAVPEKAKKALNAFVGFRCYYISIPVFKPWPMKKLSNLMGAIWEADPNKSLWSLMAKAWSTIRDQIGKDKPPLDQFFRIICPYLNMPSPETYLELYGWDIIISKEGGPMISRDLTTEPAAVSGGMVDSAISVEDIISYCQSIGYAQEYVSSTTTTSPTFLGLSIKQAAGKSPRAKVTTQKAGLAYESRVIARNKRRAKRQSARHTGISPSLQAQIFHTHASNETDSIRKVDTQVLDNKISPFYENLADLLTDHLNNGQDNNRNISSNIESDSIAFRSDTPAWTNWNAFRAGADENATLPSFDPTSL</sequence>
<comment type="function">
    <text evidence="6">Mating type proteins are sequence specific DNA-binding proteins that act as master switches in fungal differentiation by controlling gene expression in a cell type-specific fashion. Transcriptional activator that induces the transcription of alpha-specific genes.</text>
</comment>
<keyword evidence="2 7" id="KW-0805">Transcription regulation</keyword>
<dbReference type="PROSITE" id="PS51325">
    <property type="entry name" value="ALPHA_BOX"/>
    <property type="match status" value="1"/>
</dbReference>
<evidence type="ECO:0000256" key="5">
    <source>
        <dbReference type="ARBA" id="ARBA00023242"/>
    </source>
</evidence>
<evidence type="ECO:0000256" key="2">
    <source>
        <dbReference type="ARBA" id="ARBA00023015"/>
    </source>
</evidence>
<dbReference type="GO" id="GO:0005634">
    <property type="term" value="C:nucleus"/>
    <property type="evidence" value="ECO:0007669"/>
    <property type="project" value="UniProtKB-SubCell"/>
</dbReference>
<comment type="subcellular location">
    <subcellularLocation>
        <location evidence="7">Nucleus</location>
    </subcellularLocation>
</comment>
<evidence type="ECO:0000256" key="3">
    <source>
        <dbReference type="ARBA" id="ARBA00023125"/>
    </source>
</evidence>
<name>A0A077K1Z0_9PLEO</name>
<comment type="similarity">
    <text evidence="7">Belongs to the MATALPHA1 family.</text>
</comment>
<keyword evidence="5 7" id="KW-0539">Nucleus</keyword>
<reference evidence="9" key="1">
    <citation type="submission" date="2014-07" db="EMBL/GenBank/DDBJ databases">
        <title>Characterization of the mating type genes in the corky root rot pathogen Pyrenochaeta lycopersici Type 1.</title>
        <authorList>
            <person name="Arima T."/>
            <person name="Hyakumachi M."/>
            <person name="Shimono Y."/>
        </authorList>
    </citation>
    <scope>NUCLEOTIDE SEQUENCE</scope>
    <source>
        <strain evidence="9">CBS 267.59</strain>
    </source>
</reference>
<evidence type="ECO:0000256" key="6">
    <source>
        <dbReference type="ARBA" id="ARBA00035106"/>
    </source>
</evidence>
<keyword evidence="3 7" id="KW-0238">DNA-binding</keyword>
<keyword evidence="4 7" id="KW-0804">Transcription</keyword>
<evidence type="ECO:0000256" key="1">
    <source>
        <dbReference type="ARBA" id="ARBA00015083"/>
    </source>
</evidence>
<evidence type="ECO:0000313" key="9">
    <source>
        <dbReference type="EMBL" id="BAP25502.1"/>
    </source>
</evidence>
<dbReference type="AlphaFoldDB" id="A0A077K1Z0"/>
<dbReference type="EMBL" id="AB979660">
    <property type="protein sequence ID" value="BAP25502.1"/>
    <property type="molecule type" value="Genomic_DNA"/>
</dbReference>
<accession>A0A077K1Z0</accession>
<feature type="domain" description="Alpha box" evidence="8">
    <location>
        <begin position="60"/>
        <end position="117"/>
    </location>
</feature>
<dbReference type="InterPro" id="IPR006856">
    <property type="entry name" value="MATalpha_HMGbox"/>
</dbReference>
<evidence type="ECO:0000256" key="4">
    <source>
        <dbReference type="ARBA" id="ARBA00023163"/>
    </source>
</evidence>
<evidence type="ECO:0000259" key="8">
    <source>
        <dbReference type="PROSITE" id="PS51325"/>
    </source>
</evidence>